<gene>
    <name evidence="1" type="ORF">IWW36_005049</name>
</gene>
<evidence type="ECO:0000313" key="2">
    <source>
        <dbReference type="Proteomes" id="UP001139887"/>
    </source>
</evidence>
<dbReference type="AlphaFoldDB" id="A0A9W8IAZ8"/>
<dbReference type="OrthoDB" id="5558473at2759"/>
<comment type="caution">
    <text evidence="1">The sequence shown here is derived from an EMBL/GenBank/DDBJ whole genome shotgun (WGS) entry which is preliminary data.</text>
</comment>
<name>A0A9W8IAZ8_9FUNG</name>
<sequence>MDIEYFGPTRYDYDTSDDESAVAEPTASPSFVVRIKPKFASSLSTLVISLVPFVPNKHAEQIGIVYSPAAPPKQLPFSGNMQTNNALARVFWAHNMIQIATCEQPAELQFGWIQAVAQKLSPQRLVIVYADATAHAMNEYRSPAVLSSAIILGLPAAAMNYAEAFDVPCRHIRVSGLPAIDMLQAEAVDSLFASHQAEQHLPDQLAALGQDVSAS</sequence>
<dbReference type="Proteomes" id="UP001139887">
    <property type="component" value="Unassembled WGS sequence"/>
</dbReference>
<keyword evidence="2" id="KW-1185">Reference proteome</keyword>
<protein>
    <submittedName>
        <fullName evidence="1">Uncharacterized protein</fullName>
    </submittedName>
</protein>
<feature type="non-terminal residue" evidence="1">
    <location>
        <position position="215"/>
    </location>
</feature>
<reference evidence="1" key="1">
    <citation type="submission" date="2022-07" db="EMBL/GenBank/DDBJ databases">
        <title>Phylogenomic reconstructions and comparative analyses of Kickxellomycotina fungi.</title>
        <authorList>
            <person name="Reynolds N.K."/>
            <person name="Stajich J.E."/>
            <person name="Barry K."/>
            <person name="Grigoriev I.V."/>
            <person name="Crous P."/>
            <person name="Smith M.E."/>
        </authorList>
    </citation>
    <scope>NUCLEOTIDE SEQUENCE</scope>
    <source>
        <strain evidence="1">NRRL 1566</strain>
    </source>
</reference>
<proteinExistence type="predicted"/>
<organism evidence="1 2">
    <name type="scientific">Coemansia brasiliensis</name>
    <dbReference type="NCBI Taxonomy" id="2650707"/>
    <lineage>
        <taxon>Eukaryota</taxon>
        <taxon>Fungi</taxon>
        <taxon>Fungi incertae sedis</taxon>
        <taxon>Zoopagomycota</taxon>
        <taxon>Kickxellomycotina</taxon>
        <taxon>Kickxellomycetes</taxon>
        <taxon>Kickxellales</taxon>
        <taxon>Kickxellaceae</taxon>
        <taxon>Coemansia</taxon>
    </lineage>
</organism>
<dbReference type="EMBL" id="JANBUW010000983">
    <property type="protein sequence ID" value="KAJ2844780.1"/>
    <property type="molecule type" value="Genomic_DNA"/>
</dbReference>
<evidence type="ECO:0000313" key="1">
    <source>
        <dbReference type="EMBL" id="KAJ2844780.1"/>
    </source>
</evidence>
<accession>A0A9W8IAZ8</accession>